<keyword evidence="2" id="KW-0067">ATP-binding</keyword>
<reference evidence="4 5" key="1">
    <citation type="submission" date="2014-03" db="EMBL/GenBank/DDBJ databases">
        <title>Draft genome of the hookworm Oesophagostomum dentatum.</title>
        <authorList>
            <person name="Mitreva M."/>
        </authorList>
    </citation>
    <scope>NUCLEOTIDE SEQUENCE [LARGE SCALE GENOMIC DNA]</scope>
    <source>
        <strain evidence="4 5">OD-Hann</strain>
    </source>
</reference>
<keyword evidence="4" id="KW-0418">Kinase</keyword>
<dbReference type="PIRSF" id="PIRSF000654">
    <property type="entry name" value="Integrin-linked_kinase"/>
    <property type="match status" value="1"/>
</dbReference>
<dbReference type="InterPro" id="IPR001245">
    <property type="entry name" value="Ser-Thr/Tyr_kinase_cat_dom"/>
</dbReference>
<dbReference type="Gene3D" id="1.10.510.10">
    <property type="entry name" value="Transferase(Phosphotransferase) domain 1"/>
    <property type="match status" value="2"/>
</dbReference>
<dbReference type="PROSITE" id="PS00109">
    <property type="entry name" value="PROTEIN_KINASE_TYR"/>
    <property type="match status" value="1"/>
</dbReference>
<organism evidence="4 5">
    <name type="scientific">Oesophagostomum dentatum</name>
    <name type="common">Nodular worm</name>
    <dbReference type="NCBI Taxonomy" id="61180"/>
    <lineage>
        <taxon>Eukaryota</taxon>
        <taxon>Metazoa</taxon>
        <taxon>Ecdysozoa</taxon>
        <taxon>Nematoda</taxon>
        <taxon>Chromadorea</taxon>
        <taxon>Rhabditida</taxon>
        <taxon>Rhabditina</taxon>
        <taxon>Rhabditomorpha</taxon>
        <taxon>Strongyloidea</taxon>
        <taxon>Strongylidae</taxon>
        <taxon>Oesophagostomum</taxon>
    </lineage>
</organism>
<dbReference type="Proteomes" id="UP000053660">
    <property type="component" value="Unassembled WGS sequence"/>
</dbReference>
<evidence type="ECO:0000256" key="1">
    <source>
        <dbReference type="ARBA" id="ARBA00022741"/>
    </source>
</evidence>
<feature type="non-terminal residue" evidence="4">
    <location>
        <position position="1"/>
    </location>
</feature>
<accession>A0A0B1T8G3</accession>
<dbReference type="InterPro" id="IPR008266">
    <property type="entry name" value="Tyr_kinase_AS"/>
</dbReference>
<dbReference type="InterPro" id="IPR020635">
    <property type="entry name" value="Tyr_kinase_cat_dom"/>
</dbReference>
<evidence type="ECO:0000313" key="4">
    <source>
        <dbReference type="EMBL" id="KHJ92451.1"/>
    </source>
</evidence>
<dbReference type="SUPFAM" id="SSF56112">
    <property type="entry name" value="Protein kinase-like (PK-like)"/>
    <property type="match status" value="2"/>
</dbReference>
<feature type="domain" description="Protein kinase" evidence="3">
    <location>
        <begin position="17"/>
        <end position="341"/>
    </location>
</feature>
<gene>
    <name evidence="4" type="ORF">OESDEN_07658</name>
</gene>
<dbReference type="GO" id="GO:0005524">
    <property type="term" value="F:ATP binding"/>
    <property type="evidence" value="ECO:0007669"/>
    <property type="project" value="UniProtKB-KW"/>
</dbReference>
<dbReference type="PROSITE" id="PS50011">
    <property type="entry name" value="PROTEIN_KINASE_DOM"/>
    <property type="match status" value="1"/>
</dbReference>
<proteinExistence type="predicted"/>
<dbReference type="GO" id="GO:0004713">
    <property type="term" value="F:protein tyrosine kinase activity"/>
    <property type="evidence" value="ECO:0007669"/>
    <property type="project" value="InterPro"/>
</dbReference>
<keyword evidence="5" id="KW-1185">Reference proteome</keyword>
<name>A0A0B1T8G3_OESDE</name>
<protein>
    <submittedName>
        <fullName evidence="4">Protein tyrosine kinase</fullName>
    </submittedName>
</protein>
<dbReference type="EMBL" id="KN551341">
    <property type="protein sequence ID" value="KHJ92451.1"/>
    <property type="molecule type" value="Genomic_DNA"/>
</dbReference>
<keyword evidence="1" id="KW-0547">Nucleotide-binding</keyword>
<dbReference type="Pfam" id="PF07714">
    <property type="entry name" value="PK_Tyr_Ser-Thr"/>
    <property type="match status" value="2"/>
</dbReference>
<evidence type="ECO:0000313" key="5">
    <source>
        <dbReference type="Proteomes" id="UP000053660"/>
    </source>
</evidence>
<sequence>LKEGVRLGTWEYQAEDVFLEQAISIFSCGDVRKGKVRHRGQPVMTVAIKTVPGRSPSARMKVTELMRECRLLRELSHPCVRQFYGVCLMAQPHCFITEYVHGTPLDGYLREYKGNLRRDDLLVMVCCAGWGLEYLHNNKILHRDIAAKNCLYDGQYVSALVKLIGFSMSKKGTAYTMKTTRRLAIKWTAPETLMSYQYVQKSDVYGFGVSSFFARRVKLIGFSMSKKGTTYTMKTTRRLAIKWTAPETLMSYQYVQKSDVYGFGILIYEIFSAQEPYEGLSNFEAKALILDGVLNEFPGITPRKLSEVVRGKMWAMQPESRSAMFQVKLSSFSDELKHSYG</sequence>
<dbReference type="AlphaFoldDB" id="A0A0B1T8G3"/>
<dbReference type="PANTHER" id="PTHR24418">
    <property type="entry name" value="TYROSINE-PROTEIN KINASE"/>
    <property type="match status" value="1"/>
</dbReference>
<keyword evidence="4" id="KW-0808">Transferase</keyword>
<dbReference type="OrthoDB" id="5856666at2759"/>
<evidence type="ECO:0000259" key="3">
    <source>
        <dbReference type="PROSITE" id="PS50011"/>
    </source>
</evidence>
<dbReference type="SMART" id="SM00219">
    <property type="entry name" value="TyrKc"/>
    <property type="match status" value="1"/>
</dbReference>
<dbReference type="InterPro" id="IPR050198">
    <property type="entry name" value="Non-receptor_tyrosine_kinases"/>
</dbReference>
<dbReference type="InterPro" id="IPR011009">
    <property type="entry name" value="Kinase-like_dom_sf"/>
</dbReference>
<evidence type="ECO:0000256" key="2">
    <source>
        <dbReference type="ARBA" id="ARBA00022840"/>
    </source>
</evidence>
<dbReference type="InterPro" id="IPR000719">
    <property type="entry name" value="Prot_kinase_dom"/>
</dbReference>